<sequence>MNQFKAQVVSLIVGVISSVFAAGILNHVSGFDKDDFFCIFLVFLCITFLVYLAIRILSIKTYGIDAIDKPHTTLVMNSQLSNCKESFDFLGVSARTILDAEGGHAIRTKLAHQPNVKLRFLLLDTACEEIGFKMAEDETGDRNNWVAWKKIIQASIDELRLIKSTMLTANIEVRIYKETPIFRSITTDGQFMYVNYYGKDFRPSETCNLRLRRKDISLFIALQSNFERI</sequence>
<protein>
    <submittedName>
        <fullName evidence="2">Uncharacterized protein</fullName>
    </submittedName>
</protein>
<dbReference type="AlphaFoldDB" id="A0A2W4QKN2"/>
<dbReference type="Proteomes" id="UP000249396">
    <property type="component" value="Unassembled WGS sequence"/>
</dbReference>
<feature type="transmembrane region" description="Helical" evidence="1">
    <location>
        <begin position="37"/>
        <end position="54"/>
    </location>
</feature>
<reference evidence="2 3" key="1">
    <citation type="journal article" date="2018" name="Aquat. Microb. Ecol.">
        <title>Gammaproteobacterial methanotrophs dominate.</title>
        <authorList>
            <person name="Rissanen A.J."/>
            <person name="Saarenheimo J."/>
            <person name="Tiirola M."/>
            <person name="Peura S."/>
            <person name="Aalto S.L."/>
            <person name="Karvinen A."/>
            <person name="Nykanen H."/>
        </authorList>
    </citation>
    <scope>NUCLEOTIDE SEQUENCE [LARGE SCALE GENOMIC DNA]</scope>
    <source>
        <strain evidence="2">AMbin10</strain>
    </source>
</reference>
<organism evidence="2 3">
    <name type="scientific">Candidatus Methylumidiphilus alinenensis</name>
    <dbReference type="NCBI Taxonomy" id="2202197"/>
    <lineage>
        <taxon>Bacteria</taxon>
        <taxon>Pseudomonadati</taxon>
        <taxon>Pseudomonadota</taxon>
        <taxon>Gammaproteobacteria</taxon>
        <taxon>Methylococcales</taxon>
        <taxon>Candidatus Methylumidiphilus</taxon>
    </lineage>
</organism>
<keyword evidence="1" id="KW-1133">Transmembrane helix</keyword>
<evidence type="ECO:0000256" key="1">
    <source>
        <dbReference type="SAM" id="Phobius"/>
    </source>
</evidence>
<keyword evidence="1" id="KW-0812">Transmembrane</keyword>
<accession>A0A2W4QKN2</accession>
<dbReference type="EMBL" id="QJPH01000539">
    <property type="protein sequence ID" value="PZN70959.1"/>
    <property type="molecule type" value="Genomic_DNA"/>
</dbReference>
<keyword evidence="1" id="KW-0472">Membrane</keyword>
<gene>
    <name evidence="2" type="ORF">DM484_27625</name>
</gene>
<comment type="caution">
    <text evidence="2">The sequence shown here is derived from an EMBL/GenBank/DDBJ whole genome shotgun (WGS) entry which is preliminary data.</text>
</comment>
<evidence type="ECO:0000313" key="3">
    <source>
        <dbReference type="Proteomes" id="UP000249396"/>
    </source>
</evidence>
<evidence type="ECO:0000313" key="2">
    <source>
        <dbReference type="EMBL" id="PZN70959.1"/>
    </source>
</evidence>
<proteinExistence type="predicted"/>
<name>A0A2W4QKN2_9GAMM</name>